<name>A0ABW9YRE9_9HYPH</name>
<dbReference type="Gene3D" id="3.40.50.2000">
    <property type="entry name" value="Glycogen Phosphorylase B"/>
    <property type="match status" value="2"/>
</dbReference>
<keyword evidence="1" id="KW-0328">Glycosyltransferase</keyword>
<sequence>MRVMVLSHGHPDLGAGGAERAAYSLFQALKTDPTVEKAVFVARAEHDAIGHSAFFGSFRGRPDEILAAPPPVDGLTFQSQNYDLLKQLIQELIRHVQPDVVHIHHFIYWGLDIFELFREAGVRVIFTFHEYAAICAHFGQMIKTNGRLCYAASPAECSGCFPSISAGKFFVRESILKQFFGNVDMFVSPSAFLKDRYVAWGLPAERIAVIENIMDQDVLRKVRSLSDRKVLRVEGDRRLTLAYFGQINPYKGVDVLLEACASLPKRTRKRIEVRIHGENKHFRDTDFGRKVDRLLEETRGVVRMMGAYRNQEVLDLMRGSDWIIIPSIWWENSPIVIQEARMAGRPIIYADIGGMAEKADPRVDLPFSAGSPGALADVIRYLVEAEAQGDNAVLSAHVESRLTSDAENYRRHMTLYLGEASEPVKRRQLAS</sequence>
<keyword evidence="2" id="KW-0808">Transferase</keyword>
<protein>
    <submittedName>
        <fullName evidence="5">Glycosyltransferase</fullName>
    </submittedName>
</protein>
<evidence type="ECO:0000259" key="3">
    <source>
        <dbReference type="Pfam" id="PF00534"/>
    </source>
</evidence>
<comment type="caution">
    <text evidence="5">The sequence shown here is derived from an EMBL/GenBank/DDBJ whole genome shotgun (WGS) entry which is preliminary data.</text>
</comment>
<evidence type="ECO:0000313" key="6">
    <source>
        <dbReference type="Proteomes" id="UP000818323"/>
    </source>
</evidence>
<dbReference type="PANTHER" id="PTHR12526">
    <property type="entry name" value="GLYCOSYLTRANSFERASE"/>
    <property type="match status" value="1"/>
</dbReference>
<organism evidence="5 6">
    <name type="scientific">Microvirga arsenatis</name>
    <dbReference type="NCBI Taxonomy" id="2692265"/>
    <lineage>
        <taxon>Bacteria</taxon>
        <taxon>Pseudomonadati</taxon>
        <taxon>Pseudomonadota</taxon>
        <taxon>Alphaproteobacteria</taxon>
        <taxon>Hyphomicrobiales</taxon>
        <taxon>Methylobacteriaceae</taxon>
        <taxon>Microvirga</taxon>
    </lineage>
</organism>
<feature type="domain" description="Glycosyl transferase family 1" evidence="3">
    <location>
        <begin position="237"/>
        <end position="386"/>
    </location>
</feature>
<feature type="domain" description="Glycosyltransferase subfamily 4-like N-terminal" evidence="4">
    <location>
        <begin position="16"/>
        <end position="216"/>
    </location>
</feature>
<dbReference type="EMBL" id="JAAAXJ010000001">
    <property type="protein sequence ID" value="NBJ22809.1"/>
    <property type="molecule type" value="Genomic_DNA"/>
</dbReference>
<dbReference type="Proteomes" id="UP000818323">
    <property type="component" value="Unassembled WGS sequence"/>
</dbReference>
<dbReference type="CDD" id="cd03823">
    <property type="entry name" value="GT4_ExpE7-like"/>
    <property type="match status" value="1"/>
</dbReference>
<dbReference type="Pfam" id="PF13439">
    <property type="entry name" value="Glyco_transf_4"/>
    <property type="match status" value="1"/>
</dbReference>
<dbReference type="SUPFAM" id="SSF53756">
    <property type="entry name" value="UDP-Glycosyltransferase/glycogen phosphorylase"/>
    <property type="match status" value="1"/>
</dbReference>
<gene>
    <name evidence="5" type="ORF">GR303_00360</name>
</gene>
<evidence type="ECO:0000313" key="5">
    <source>
        <dbReference type="EMBL" id="NBJ22809.1"/>
    </source>
</evidence>
<evidence type="ECO:0000256" key="1">
    <source>
        <dbReference type="ARBA" id="ARBA00022676"/>
    </source>
</evidence>
<proteinExistence type="predicted"/>
<evidence type="ECO:0000259" key="4">
    <source>
        <dbReference type="Pfam" id="PF13439"/>
    </source>
</evidence>
<dbReference type="PANTHER" id="PTHR12526:SF510">
    <property type="entry name" value="D-INOSITOL 3-PHOSPHATE GLYCOSYLTRANSFERASE"/>
    <property type="match status" value="1"/>
</dbReference>
<dbReference type="InterPro" id="IPR028098">
    <property type="entry name" value="Glyco_trans_4-like_N"/>
</dbReference>
<reference evidence="5 6" key="1">
    <citation type="submission" date="2020-01" db="EMBL/GenBank/DDBJ databases">
        <title>Microvirga sp. nov., an arsenate reduction bacterium isolated from Tibet hotspring sediments.</title>
        <authorList>
            <person name="Yuan C.-G."/>
        </authorList>
    </citation>
    <scope>NUCLEOTIDE SEQUENCE [LARGE SCALE GENOMIC DNA]</scope>
    <source>
        <strain evidence="5 6">SYSU G3D203</strain>
    </source>
</reference>
<dbReference type="RefSeq" id="WP_161723257.1">
    <property type="nucleotide sequence ID" value="NZ_JAAAXI010000007.1"/>
</dbReference>
<accession>A0ABW9YRE9</accession>
<evidence type="ECO:0000256" key="2">
    <source>
        <dbReference type="ARBA" id="ARBA00022679"/>
    </source>
</evidence>
<keyword evidence="6" id="KW-1185">Reference proteome</keyword>
<dbReference type="InterPro" id="IPR001296">
    <property type="entry name" value="Glyco_trans_1"/>
</dbReference>
<dbReference type="Pfam" id="PF00534">
    <property type="entry name" value="Glycos_transf_1"/>
    <property type="match status" value="1"/>
</dbReference>